<evidence type="ECO:0000313" key="4">
    <source>
        <dbReference type="Proteomes" id="UP001244341"/>
    </source>
</evidence>
<dbReference type="PANTHER" id="PTHR34407">
    <property type="entry name" value="EXPRESSED PROTEIN"/>
    <property type="match status" value="1"/>
</dbReference>
<feature type="signal peptide" evidence="1">
    <location>
        <begin position="1"/>
        <end position="37"/>
    </location>
</feature>
<proteinExistence type="predicted"/>
<dbReference type="EMBL" id="CP126208">
    <property type="protein sequence ID" value="WIA08421.1"/>
    <property type="molecule type" value="Genomic_DNA"/>
</dbReference>
<protein>
    <recommendedName>
        <fullName evidence="2">SGNH hydrolase-type esterase domain-containing protein</fullName>
    </recommendedName>
</protein>
<name>A0ABY8TJE1_TETOB</name>
<dbReference type="SUPFAM" id="SSF52266">
    <property type="entry name" value="SGNH hydrolase"/>
    <property type="match status" value="1"/>
</dbReference>
<gene>
    <name evidence="3" type="ORF">OEZ85_007859</name>
</gene>
<evidence type="ECO:0000259" key="2">
    <source>
        <dbReference type="Pfam" id="PF13472"/>
    </source>
</evidence>
<feature type="chain" id="PRO_5046369687" description="SGNH hydrolase-type esterase domain-containing protein" evidence="1">
    <location>
        <begin position="38"/>
        <end position="546"/>
    </location>
</feature>
<sequence length="546" mass="59527">MCCREAGGGGKAAAAAVTRTLLALAILLMACVQSCHGQKRLLQTLRKLQQDSGTPGDQYAAEATWSNLFHHHPLQHHHSSYRYMLSKQQRQRGISHFGSAERLRVALSRAITNKKLTVAVVGGSISAGTGAEDAPAWVDRLETYLKETYGKVANVNVTVNNGAVPGTTSAYMSGCVNLHVPADADIVVVEYTVNDDQLALPAMDNPVRRPYERLLRKLLSMPTSPAVVLLHAYAWFRPEPTFGVFYSNSERDLNELAGYYGLPVVSVKGCCFQAMQHGVPGFQVHAVRRQDLLDSKGLAFYYDEIHPDGNTGHRVMAELVVTLLQRGVADLLHSPLTEADKAAAAQPLPPPMIPGNWESLSDRCFVGEAFKTKAVIGQPASWDWVNESRSLRPKWGYVSTTPGSSLQLLLNTTASSGAAQHPVLVQVAYLSSYEHMGKAAIKCVSGCSCDESEINGYHVDHNSLLKLHRIYVSQHEECVMAVQVKDETDAPDGEHKVKLAAAVVSEEAGEQHADFDNAAAVEHVHDISFRHVGFGHSGVFDIRNHI</sequence>
<reference evidence="3 4" key="1">
    <citation type="submission" date="2023-05" db="EMBL/GenBank/DDBJ databases">
        <title>A 100% complete, gapless, phased diploid assembly of the Scenedesmus obliquus UTEX 3031 genome.</title>
        <authorList>
            <person name="Biondi T.C."/>
            <person name="Hanschen E.R."/>
            <person name="Kwon T."/>
            <person name="Eng W."/>
            <person name="Kruse C.P.S."/>
            <person name="Koehler S.I."/>
            <person name="Kunde Y."/>
            <person name="Gleasner C.D."/>
            <person name="You Mak K.T."/>
            <person name="Polle J."/>
            <person name="Hovde B.T."/>
            <person name="Starkenburg S.R."/>
        </authorList>
    </citation>
    <scope>NUCLEOTIDE SEQUENCE [LARGE SCALE GENOMIC DNA]</scope>
    <source>
        <strain evidence="3 4">DOE0152z</strain>
    </source>
</reference>
<keyword evidence="1" id="KW-0732">Signal</keyword>
<dbReference type="PANTHER" id="PTHR34407:SF1">
    <property type="entry name" value="SGNH HYDROLASE-TYPE ESTERASE DOMAIN-CONTAINING PROTEIN"/>
    <property type="match status" value="1"/>
</dbReference>
<organism evidence="3 4">
    <name type="scientific">Tetradesmus obliquus</name>
    <name type="common">Green alga</name>
    <name type="synonym">Acutodesmus obliquus</name>
    <dbReference type="NCBI Taxonomy" id="3088"/>
    <lineage>
        <taxon>Eukaryota</taxon>
        <taxon>Viridiplantae</taxon>
        <taxon>Chlorophyta</taxon>
        <taxon>core chlorophytes</taxon>
        <taxon>Chlorophyceae</taxon>
        <taxon>CS clade</taxon>
        <taxon>Sphaeropleales</taxon>
        <taxon>Scenedesmaceae</taxon>
        <taxon>Tetradesmus</taxon>
    </lineage>
</organism>
<feature type="domain" description="SGNH hydrolase-type esterase" evidence="2">
    <location>
        <begin position="120"/>
        <end position="307"/>
    </location>
</feature>
<dbReference type="Gene3D" id="3.40.50.1110">
    <property type="entry name" value="SGNH hydrolase"/>
    <property type="match status" value="1"/>
</dbReference>
<dbReference type="Proteomes" id="UP001244341">
    <property type="component" value="Chromosome 1b"/>
</dbReference>
<accession>A0ABY8TJE1</accession>
<dbReference type="PROSITE" id="PS51257">
    <property type="entry name" value="PROKAR_LIPOPROTEIN"/>
    <property type="match status" value="1"/>
</dbReference>
<dbReference type="InterPro" id="IPR013830">
    <property type="entry name" value="SGNH_hydro"/>
</dbReference>
<keyword evidence="4" id="KW-1185">Reference proteome</keyword>
<evidence type="ECO:0000256" key="1">
    <source>
        <dbReference type="SAM" id="SignalP"/>
    </source>
</evidence>
<evidence type="ECO:0000313" key="3">
    <source>
        <dbReference type="EMBL" id="WIA08421.1"/>
    </source>
</evidence>
<dbReference type="Pfam" id="PF13472">
    <property type="entry name" value="Lipase_GDSL_2"/>
    <property type="match status" value="1"/>
</dbReference>
<dbReference type="InterPro" id="IPR036514">
    <property type="entry name" value="SGNH_hydro_sf"/>
</dbReference>
<dbReference type="CDD" id="cd00229">
    <property type="entry name" value="SGNH_hydrolase"/>
    <property type="match status" value="1"/>
</dbReference>